<dbReference type="AlphaFoldDB" id="W9SW60"/>
<dbReference type="Proteomes" id="UP000030645">
    <property type="component" value="Unassembled WGS sequence"/>
</dbReference>
<organism evidence="1 2">
    <name type="scientific">Morus notabilis</name>
    <dbReference type="NCBI Taxonomy" id="981085"/>
    <lineage>
        <taxon>Eukaryota</taxon>
        <taxon>Viridiplantae</taxon>
        <taxon>Streptophyta</taxon>
        <taxon>Embryophyta</taxon>
        <taxon>Tracheophyta</taxon>
        <taxon>Spermatophyta</taxon>
        <taxon>Magnoliopsida</taxon>
        <taxon>eudicotyledons</taxon>
        <taxon>Gunneridae</taxon>
        <taxon>Pentapetalae</taxon>
        <taxon>rosids</taxon>
        <taxon>fabids</taxon>
        <taxon>Rosales</taxon>
        <taxon>Moraceae</taxon>
        <taxon>Moreae</taxon>
        <taxon>Morus</taxon>
    </lineage>
</organism>
<evidence type="ECO:0000313" key="2">
    <source>
        <dbReference type="Proteomes" id="UP000030645"/>
    </source>
</evidence>
<accession>W9SW60</accession>
<keyword evidence="2" id="KW-1185">Reference proteome</keyword>
<dbReference type="EMBL" id="KE346217">
    <property type="protein sequence ID" value="EXC30797.1"/>
    <property type="molecule type" value="Genomic_DNA"/>
</dbReference>
<proteinExistence type="predicted"/>
<gene>
    <name evidence="1" type="ORF">L484_027975</name>
</gene>
<sequence>MACLMGLRRTGFTAIWLHFAKGREDTMTSSCWRSRFAEIWLVGKGTTELQWRSGLSQQRHVVIVGFENDFQCGSVYLTDSV</sequence>
<name>W9SW60_9ROSA</name>
<protein>
    <submittedName>
        <fullName evidence="1">Uncharacterized protein</fullName>
    </submittedName>
</protein>
<evidence type="ECO:0000313" key="1">
    <source>
        <dbReference type="EMBL" id="EXC30797.1"/>
    </source>
</evidence>
<reference evidence="2" key="1">
    <citation type="submission" date="2013-01" db="EMBL/GenBank/DDBJ databases">
        <title>Draft Genome Sequence of a Mulberry Tree, Morus notabilis C.K. Schneid.</title>
        <authorList>
            <person name="He N."/>
            <person name="Zhao S."/>
        </authorList>
    </citation>
    <scope>NUCLEOTIDE SEQUENCE</scope>
</reference>